<dbReference type="EMBL" id="JANBUO010000958">
    <property type="protein sequence ID" value="KAJ2800579.1"/>
    <property type="molecule type" value="Genomic_DNA"/>
</dbReference>
<name>A0A9W8HZF6_9FUNG</name>
<proteinExistence type="predicted"/>
<gene>
    <name evidence="2" type="ORF">H4R20_004006</name>
</gene>
<sequence length="114" mass="12800">EVLKPEEEDEEKSFAIKRFFMDDDGTVDKSKIAAVSALLAGSGFAIKKTYDHFNEEEEQAQQQLQEEQGGSTNHFKEFFTDEDGVDKSHVAMAAALFGGIAYAGKKIYDRRNQE</sequence>
<organism evidence="2 3">
    <name type="scientific">Coemansia guatemalensis</name>
    <dbReference type="NCBI Taxonomy" id="2761395"/>
    <lineage>
        <taxon>Eukaryota</taxon>
        <taxon>Fungi</taxon>
        <taxon>Fungi incertae sedis</taxon>
        <taxon>Zoopagomycota</taxon>
        <taxon>Kickxellomycotina</taxon>
        <taxon>Kickxellomycetes</taxon>
        <taxon>Kickxellales</taxon>
        <taxon>Kickxellaceae</taxon>
        <taxon>Coemansia</taxon>
    </lineage>
</organism>
<dbReference type="AlphaFoldDB" id="A0A9W8HZF6"/>
<feature type="region of interest" description="Disordered" evidence="1">
    <location>
        <begin position="56"/>
        <end position="76"/>
    </location>
</feature>
<accession>A0A9W8HZF6</accession>
<reference evidence="2" key="1">
    <citation type="submission" date="2022-07" db="EMBL/GenBank/DDBJ databases">
        <title>Phylogenomic reconstructions and comparative analyses of Kickxellomycotina fungi.</title>
        <authorList>
            <person name="Reynolds N.K."/>
            <person name="Stajich J.E."/>
            <person name="Barry K."/>
            <person name="Grigoriev I.V."/>
            <person name="Crous P."/>
            <person name="Smith M.E."/>
        </authorList>
    </citation>
    <scope>NUCLEOTIDE SEQUENCE</scope>
    <source>
        <strain evidence="2">NRRL 1565</strain>
    </source>
</reference>
<keyword evidence="3" id="KW-1185">Reference proteome</keyword>
<evidence type="ECO:0000313" key="3">
    <source>
        <dbReference type="Proteomes" id="UP001140094"/>
    </source>
</evidence>
<evidence type="ECO:0000313" key="2">
    <source>
        <dbReference type="EMBL" id="KAJ2800579.1"/>
    </source>
</evidence>
<evidence type="ECO:0000256" key="1">
    <source>
        <dbReference type="SAM" id="MobiDB-lite"/>
    </source>
</evidence>
<comment type="caution">
    <text evidence="2">The sequence shown here is derived from an EMBL/GenBank/DDBJ whole genome shotgun (WGS) entry which is preliminary data.</text>
</comment>
<dbReference type="OrthoDB" id="5596724at2759"/>
<feature type="non-terminal residue" evidence="2">
    <location>
        <position position="1"/>
    </location>
</feature>
<dbReference type="Proteomes" id="UP001140094">
    <property type="component" value="Unassembled WGS sequence"/>
</dbReference>
<protein>
    <submittedName>
        <fullName evidence="2">Uncharacterized protein</fullName>
    </submittedName>
</protein>